<comment type="function">
    <text evidence="1 6">Required for the transposition of the insertion element.</text>
</comment>
<evidence type="ECO:0000256" key="4">
    <source>
        <dbReference type="ARBA" id="ARBA00023125"/>
    </source>
</evidence>
<organism evidence="7 8">
    <name type="scientific">Mycobacterium ulcerans str. Harvey</name>
    <dbReference type="NCBI Taxonomy" id="1299332"/>
    <lineage>
        <taxon>Bacteria</taxon>
        <taxon>Bacillati</taxon>
        <taxon>Actinomycetota</taxon>
        <taxon>Actinomycetes</taxon>
        <taxon>Mycobacteriales</taxon>
        <taxon>Mycobacteriaceae</taxon>
        <taxon>Mycobacterium</taxon>
        <taxon>Mycobacterium ulcerans group</taxon>
    </lineage>
</organism>
<gene>
    <name evidence="7" type="ORF">I551_7946</name>
</gene>
<evidence type="ECO:0000256" key="3">
    <source>
        <dbReference type="ARBA" id="ARBA00022578"/>
    </source>
</evidence>
<evidence type="ECO:0000313" key="8">
    <source>
        <dbReference type="Proteomes" id="UP000020681"/>
    </source>
</evidence>
<keyword evidence="5 6" id="KW-0233">DNA recombination</keyword>
<dbReference type="Pfam" id="PF00872">
    <property type="entry name" value="Transposase_mut"/>
    <property type="match status" value="1"/>
</dbReference>
<keyword evidence="8" id="KW-1185">Reference proteome</keyword>
<evidence type="ECO:0000256" key="6">
    <source>
        <dbReference type="RuleBase" id="RU365089"/>
    </source>
</evidence>
<keyword evidence="3 6" id="KW-0815">Transposition</keyword>
<protein>
    <recommendedName>
        <fullName evidence="6">Mutator family transposase</fullName>
    </recommendedName>
</protein>
<sequence>MQTCIIHLIRGTFRYAGRQHHTAIARALKPIYTAVNAAAAAEALDAFDTEWGHRYQRNSIVAHAWNEFIPFLDYDHEIRKVICSTNAIESLNARYRRAIRARGHFPTEQSA</sequence>
<accession>A0ABN0QLN6</accession>
<name>A0ABN0QLN6_MYCUL</name>
<dbReference type="InterPro" id="IPR001207">
    <property type="entry name" value="Transposase_mutator"/>
</dbReference>
<dbReference type="PANTHER" id="PTHR33217:SF8">
    <property type="entry name" value="MUTATOR FAMILY TRANSPOSASE"/>
    <property type="match status" value="1"/>
</dbReference>
<dbReference type="Proteomes" id="UP000020681">
    <property type="component" value="Unassembled WGS sequence"/>
</dbReference>
<reference evidence="7 8" key="1">
    <citation type="submission" date="2014-01" db="EMBL/GenBank/DDBJ databases">
        <authorList>
            <person name="Dobos K."/>
            <person name="Lenaerts A."/>
            <person name="Ordway D."/>
            <person name="DeGroote M.A."/>
            <person name="Parker T."/>
            <person name="Sizemore C."/>
            <person name="Tallon L.J."/>
            <person name="Sadzewicz L.K."/>
            <person name="Sengamalay N."/>
            <person name="Fraser C.M."/>
            <person name="Hine E."/>
            <person name="Shefchek K.A."/>
            <person name="Das S.P."/>
            <person name="Tettelin H."/>
        </authorList>
    </citation>
    <scope>NUCLEOTIDE SEQUENCE [LARGE SCALE GENOMIC DNA]</scope>
    <source>
        <strain evidence="7 8">Harvey</strain>
    </source>
</reference>
<evidence type="ECO:0000256" key="2">
    <source>
        <dbReference type="ARBA" id="ARBA00010961"/>
    </source>
</evidence>
<comment type="similarity">
    <text evidence="2 6">Belongs to the transposase mutator family.</text>
</comment>
<dbReference type="PANTHER" id="PTHR33217">
    <property type="entry name" value="TRANSPOSASE FOR INSERTION SEQUENCE ELEMENT IS1081"/>
    <property type="match status" value="1"/>
</dbReference>
<evidence type="ECO:0000256" key="5">
    <source>
        <dbReference type="ARBA" id="ARBA00023172"/>
    </source>
</evidence>
<evidence type="ECO:0000313" key="7">
    <source>
        <dbReference type="EMBL" id="EUA85585.1"/>
    </source>
</evidence>
<keyword evidence="6" id="KW-0814">Transposable element</keyword>
<proteinExistence type="inferred from homology"/>
<keyword evidence="4 6" id="KW-0238">DNA-binding</keyword>
<dbReference type="EMBL" id="JAOL01000190">
    <property type="protein sequence ID" value="EUA85585.1"/>
    <property type="molecule type" value="Genomic_DNA"/>
</dbReference>
<evidence type="ECO:0000256" key="1">
    <source>
        <dbReference type="ARBA" id="ARBA00002190"/>
    </source>
</evidence>
<comment type="caution">
    <text evidence="7">The sequence shown here is derived from an EMBL/GenBank/DDBJ whole genome shotgun (WGS) entry which is preliminary data.</text>
</comment>